<dbReference type="Pfam" id="PF00582">
    <property type="entry name" value="Usp"/>
    <property type="match status" value="1"/>
</dbReference>
<dbReference type="Gene3D" id="3.40.50.12370">
    <property type="match status" value="1"/>
</dbReference>
<dbReference type="CDD" id="cd00293">
    <property type="entry name" value="USP-like"/>
    <property type="match status" value="1"/>
</dbReference>
<evidence type="ECO:0000313" key="3">
    <source>
        <dbReference type="EMBL" id="MET3651215.1"/>
    </source>
</evidence>
<gene>
    <name evidence="3" type="ORF">ABIC75_000917</name>
</gene>
<evidence type="ECO:0000313" key="4">
    <source>
        <dbReference type="Proteomes" id="UP001549184"/>
    </source>
</evidence>
<name>A0ABV2JQV4_9GAMM</name>
<evidence type="ECO:0000259" key="2">
    <source>
        <dbReference type="Pfam" id="PF00582"/>
    </source>
</evidence>
<sequence>MPVSDDQRHASSPMAAAGRGYADVLALVTSAGPWSPAAFAGVDIAAKFNAHLTGCYIDPSLRSLRGIDDEPTVMALLMDARRIERDDYDSFAAFAHARGVRHVSWQSTDVAPAKTMRALGAWHDLIVLERDLADESSMLEVLGEALLACRVPCLLLPPHWDKPLNFSRMVVGWNGGIESIRAVHAALPLAVAADQVIVLKDGALALEKEDRQPSFDPTIYLRSHGVSVSEIPLYASPLNSGPELMRTARRLSADCLVMGAYGHARTRERVLGGATRHVLQHADIPVLMQH</sequence>
<dbReference type="RefSeq" id="WP_354012668.1">
    <property type="nucleotide sequence ID" value="NZ_JBEPMU010000001.1"/>
</dbReference>
<dbReference type="InterPro" id="IPR006016">
    <property type="entry name" value="UspA"/>
</dbReference>
<comment type="similarity">
    <text evidence="1">Belongs to the universal stress protein A family.</text>
</comment>
<protein>
    <submittedName>
        <fullName evidence="3">Nucleotide-binding universal stress UspA family protein</fullName>
    </submittedName>
</protein>
<feature type="domain" description="UspA" evidence="2">
    <location>
        <begin position="241"/>
        <end position="288"/>
    </location>
</feature>
<accession>A0ABV2JQV4</accession>
<dbReference type="InterPro" id="IPR006015">
    <property type="entry name" value="Universal_stress_UspA"/>
</dbReference>
<proteinExistence type="inferred from homology"/>
<dbReference type="Proteomes" id="UP001549184">
    <property type="component" value="Unassembled WGS sequence"/>
</dbReference>
<keyword evidence="4" id="KW-1185">Reference proteome</keyword>
<reference evidence="3 4" key="1">
    <citation type="submission" date="2024-06" db="EMBL/GenBank/DDBJ databases">
        <title>Sorghum-associated microbial communities from plants grown in Nebraska, USA.</title>
        <authorList>
            <person name="Schachtman D."/>
        </authorList>
    </citation>
    <scope>NUCLEOTIDE SEQUENCE [LARGE SCALE GENOMIC DNA]</scope>
    <source>
        <strain evidence="3 4">1073</strain>
    </source>
</reference>
<organism evidence="3 4">
    <name type="scientific">Dyella japonica</name>
    <dbReference type="NCBI Taxonomy" id="231455"/>
    <lineage>
        <taxon>Bacteria</taxon>
        <taxon>Pseudomonadati</taxon>
        <taxon>Pseudomonadota</taxon>
        <taxon>Gammaproteobacteria</taxon>
        <taxon>Lysobacterales</taxon>
        <taxon>Rhodanobacteraceae</taxon>
        <taxon>Dyella</taxon>
    </lineage>
</organism>
<evidence type="ECO:0000256" key="1">
    <source>
        <dbReference type="ARBA" id="ARBA00008791"/>
    </source>
</evidence>
<comment type="caution">
    <text evidence="3">The sequence shown here is derived from an EMBL/GenBank/DDBJ whole genome shotgun (WGS) entry which is preliminary data.</text>
</comment>
<dbReference type="EMBL" id="JBEPMU010000001">
    <property type="protein sequence ID" value="MET3651215.1"/>
    <property type="molecule type" value="Genomic_DNA"/>
</dbReference>
<dbReference type="SUPFAM" id="SSF52402">
    <property type="entry name" value="Adenine nucleotide alpha hydrolases-like"/>
    <property type="match status" value="1"/>
</dbReference>
<dbReference type="PRINTS" id="PR01438">
    <property type="entry name" value="UNVRSLSTRESS"/>
</dbReference>